<dbReference type="Proteomes" id="UP000050956">
    <property type="component" value="Unassembled WGS sequence"/>
</dbReference>
<feature type="transmembrane region" description="Helical" evidence="1">
    <location>
        <begin position="6"/>
        <end position="25"/>
    </location>
</feature>
<gene>
    <name evidence="2" type="ORF">ABB30_03275</name>
</gene>
<keyword evidence="1" id="KW-0472">Membrane</keyword>
<evidence type="ECO:0000313" key="3">
    <source>
        <dbReference type="Proteomes" id="UP000050956"/>
    </source>
</evidence>
<reference evidence="2 3" key="1">
    <citation type="submission" date="2015-05" db="EMBL/GenBank/DDBJ databases">
        <title>Genome sequencing and analysis of members of genus Stenotrophomonas.</title>
        <authorList>
            <person name="Patil P.P."/>
            <person name="Midha S."/>
            <person name="Patil P.B."/>
        </authorList>
    </citation>
    <scope>NUCLEOTIDE SEQUENCE [LARGE SCALE GENOMIC DNA]</scope>
    <source>
        <strain evidence="2 3">DSM 24757</strain>
    </source>
</reference>
<dbReference type="RefSeq" id="WP_057636875.1">
    <property type="nucleotide sequence ID" value="NZ_LDJM01000008.1"/>
</dbReference>
<keyword evidence="1" id="KW-1133">Transmembrane helix</keyword>
<accession>A0A0R0DKG9</accession>
<protein>
    <recommendedName>
        <fullName evidence="4">Transmembrane protein</fullName>
    </recommendedName>
</protein>
<comment type="caution">
    <text evidence="2">The sequence shown here is derived from an EMBL/GenBank/DDBJ whole genome shotgun (WGS) entry which is preliminary data.</text>
</comment>
<name>A0A0R0DKG9_9GAMM</name>
<dbReference type="PATRIC" id="fig|336566.3.peg.3086"/>
<evidence type="ECO:0000256" key="1">
    <source>
        <dbReference type="SAM" id="Phobius"/>
    </source>
</evidence>
<organism evidence="2 3">
    <name type="scientific">Stenotrophomonas ginsengisoli</name>
    <dbReference type="NCBI Taxonomy" id="336566"/>
    <lineage>
        <taxon>Bacteria</taxon>
        <taxon>Pseudomonadati</taxon>
        <taxon>Pseudomonadota</taxon>
        <taxon>Gammaproteobacteria</taxon>
        <taxon>Lysobacterales</taxon>
        <taxon>Lysobacteraceae</taxon>
        <taxon>Stenotrophomonas</taxon>
    </lineage>
</organism>
<dbReference type="STRING" id="336566.ABB30_03275"/>
<evidence type="ECO:0000313" key="2">
    <source>
        <dbReference type="EMBL" id="KRG78794.1"/>
    </source>
</evidence>
<dbReference type="AlphaFoldDB" id="A0A0R0DKG9"/>
<keyword evidence="3" id="KW-1185">Reference proteome</keyword>
<dbReference type="OrthoDB" id="9937087at2"/>
<sequence length="59" mass="6333">MPDNAWILVVLLLLIPSLIVGWLRFGLNKEAAAVSGVGGMIFAFLSFAAALWVIFSKLA</sequence>
<evidence type="ECO:0008006" key="4">
    <source>
        <dbReference type="Google" id="ProtNLM"/>
    </source>
</evidence>
<feature type="transmembrane region" description="Helical" evidence="1">
    <location>
        <begin position="32"/>
        <end position="55"/>
    </location>
</feature>
<keyword evidence="1" id="KW-0812">Transmembrane</keyword>
<dbReference type="EMBL" id="LDJM01000008">
    <property type="protein sequence ID" value="KRG78794.1"/>
    <property type="molecule type" value="Genomic_DNA"/>
</dbReference>
<proteinExistence type="predicted"/>